<keyword evidence="6" id="KW-0648">Protein biosynthesis</keyword>
<evidence type="ECO:0000256" key="3">
    <source>
        <dbReference type="ARBA" id="ARBA00044356"/>
    </source>
</evidence>
<dbReference type="Gene3D" id="1.10.10.10">
    <property type="entry name" value="Winged helix-like DNA-binding domain superfamily/Winged helix DNA-binding domain"/>
    <property type="match status" value="1"/>
</dbReference>
<feature type="domain" description="RNA polymerase sigma-70 region 4" evidence="5">
    <location>
        <begin position="113"/>
        <end position="165"/>
    </location>
</feature>
<evidence type="ECO:0000256" key="2">
    <source>
        <dbReference type="ARBA" id="ARBA00044147"/>
    </source>
</evidence>
<proteinExistence type="inferred from homology"/>
<dbReference type="OrthoDB" id="1705562at2759"/>
<evidence type="ECO:0000313" key="7">
    <source>
        <dbReference type="Proteomes" id="UP000245207"/>
    </source>
</evidence>
<dbReference type="InterPro" id="IPR000943">
    <property type="entry name" value="RNA_pol_sigma70"/>
</dbReference>
<organism evidence="6 7">
    <name type="scientific">Artemisia annua</name>
    <name type="common">Sweet wormwood</name>
    <dbReference type="NCBI Taxonomy" id="35608"/>
    <lineage>
        <taxon>Eukaryota</taxon>
        <taxon>Viridiplantae</taxon>
        <taxon>Streptophyta</taxon>
        <taxon>Embryophyta</taxon>
        <taxon>Tracheophyta</taxon>
        <taxon>Spermatophyta</taxon>
        <taxon>Magnoliopsida</taxon>
        <taxon>eudicotyledons</taxon>
        <taxon>Gunneridae</taxon>
        <taxon>Pentapetalae</taxon>
        <taxon>asterids</taxon>
        <taxon>campanulids</taxon>
        <taxon>Asterales</taxon>
        <taxon>Asteraceae</taxon>
        <taxon>Asteroideae</taxon>
        <taxon>Anthemideae</taxon>
        <taxon>Artemisiinae</taxon>
        <taxon>Artemisia</taxon>
    </lineage>
</organism>
<comment type="caution">
    <text evidence="6">The sequence shown here is derived from an EMBL/GenBank/DDBJ whole genome shotgun (WGS) entry which is preliminary data.</text>
</comment>
<dbReference type="SUPFAM" id="SSF88659">
    <property type="entry name" value="Sigma3 and sigma4 domains of RNA polymerase sigma factors"/>
    <property type="match status" value="1"/>
</dbReference>
<comment type="similarity">
    <text evidence="1 4">Belongs to the eIF-2B alpha/beta/delta subunits family.</text>
</comment>
<dbReference type="Pfam" id="PF01008">
    <property type="entry name" value="IF-2B"/>
    <property type="match status" value="1"/>
</dbReference>
<dbReference type="InterPro" id="IPR000649">
    <property type="entry name" value="IF-2B-related"/>
</dbReference>
<dbReference type="SUPFAM" id="SSF53756">
    <property type="entry name" value="UDP-Glycosyltransferase/glycogen phosphorylase"/>
    <property type="match status" value="1"/>
</dbReference>
<dbReference type="PANTHER" id="PTHR10233">
    <property type="entry name" value="TRANSLATION INITIATION FACTOR EIF-2B"/>
    <property type="match status" value="1"/>
</dbReference>
<dbReference type="InterPro" id="IPR013324">
    <property type="entry name" value="RNA_pol_sigma_r3/r4-like"/>
</dbReference>
<evidence type="ECO:0000256" key="4">
    <source>
        <dbReference type="RuleBase" id="RU003814"/>
    </source>
</evidence>
<dbReference type="STRING" id="35608.A0A2U1LI08"/>
<reference evidence="6 7" key="1">
    <citation type="journal article" date="2018" name="Mol. Plant">
        <title>The genome of Artemisia annua provides insight into the evolution of Asteraceae family and artemisinin biosynthesis.</title>
        <authorList>
            <person name="Shen Q."/>
            <person name="Zhang L."/>
            <person name="Liao Z."/>
            <person name="Wang S."/>
            <person name="Yan T."/>
            <person name="Shi P."/>
            <person name="Liu M."/>
            <person name="Fu X."/>
            <person name="Pan Q."/>
            <person name="Wang Y."/>
            <person name="Lv Z."/>
            <person name="Lu X."/>
            <person name="Zhang F."/>
            <person name="Jiang W."/>
            <person name="Ma Y."/>
            <person name="Chen M."/>
            <person name="Hao X."/>
            <person name="Li L."/>
            <person name="Tang Y."/>
            <person name="Lv G."/>
            <person name="Zhou Y."/>
            <person name="Sun X."/>
            <person name="Brodelius P.E."/>
            <person name="Rose J.K.C."/>
            <person name="Tang K."/>
        </authorList>
    </citation>
    <scope>NUCLEOTIDE SEQUENCE [LARGE SCALE GENOMIC DNA]</scope>
    <source>
        <strain evidence="7">cv. Huhao1</strain>
        <tissue evidence="6">Leaf</tissue>
    </source>
</reference>
<dbReference type="InterPro" id="IPR036388">
    <property type="entry name" value="WH-like_DNA-bd_sf"/>
</dbReference>
<dbReference type="PANTHER" id="PTHR10233:SF19">
    <property type="entry name" value="NAGB_RPIA TRANSFERASE"/>
    <property type="match status" value="1"/>
</dbReference>
<dbReference type="InterPro" id="IPR007630">
    <property type="entry name" value="RNA_pol_sigma70_r4"/>
</dbReference>
<dbReference type="GO" id="GO:0006352">
    <property type="term" value="P:DNA-templated transcription initiation"/>
    <property type="evidence" value="ECO:0007669"/>
    <property type="project" value="InterPro"/>
</dbReference>
<keyword evidence="6" id="KW-0396">Initiation factor</keyword>
<accession>A0A2U1LI08</accession>
<dbReference type="PRINTS" id="PR00046">
    <property type="entry name" value="SIGMA70FCT"/>
</dbReference>
<name>A0A2U1LI08_ARTAN</name>
<dbReference type="SUPFAM" id="SSF100950">
    <property type="entry name" value="NagB/RpiA/CoA transferase-like"/>
    <property type="match status" value="1"/>
</dbReference>
<dbReference type="GO" id="GO:0003743">
    <property type="term" value="F:translation initiation factor activity"/>
    <property type="evidence" value="ECO:0007669"/>
    <property type="project" value="UniProtKB-KW"/>
</dbReference>
<evidence type="ECO:0000256" key="1">
    <source>
        <dbReference type="ARBA" id="ARBA00007251"/>
    </source>
</evidence>
<gene>
    <name evidence="6" type="ORF">CTI12_AA489980</name>
</gene>
<sequence>MIIDYLKVLDNGLLIDPHDQQSIANALLKLFADKQLWAKCRANGLRNICSTNERRDSKDSWNSLKRYREVTKVLKPIVSLNRKNPATQEEIINMFAGNDGDERCLKFNVYVQLHSLTPKENLVIRKRYRLDDKGYKTLAKIVGNMSISKEMVRKHKAKALMKLKHPAQVGLHFLAGEIMLSNARCIAMLQAFQKVMEDYSTPSEKTLSRDLTAKINSSVLFLIECRPLSISMGNAIRFLYKNTINTF</sequence>
<dbReference type="Gene3D" id="3.40.50.2000">
    <property type="entry name" value="Glycogen Phosphorylase B"/>
    <property type="match status" value="2"/>
</dbReference>
<evidence type="ECO:0000313" key="6">
    <source>
        <dbReference type="EMBL" id="PWA48627.1"/>
    </source>
</evidence>
<evidence type="ECO:0000259" key="5">
    <source>
        <dbReference type="Pfam" id="PF04545"/>
    </source>
</evidence>
<dbReference type="Proteomes" id="UP000245207">
    <property type="component" value="Unassembled WGS sequence"/>
</dbReference>
<dbReference type="AlphaFoldDB" id="A0A2U1LI08"/>
<dbReference type="EMBL" id="PKPP01009281">
    <property type="protein sequence ID" value="PWA48627.1"/>
    <property type="molecule type" value="Genomic_DNA"/>
</dbReference>
<keyword evidence="7" id="KW-1185">Reference proteome</keyword>
<dbReference type="InterPro" id="IPR037171">
    <property type="entry name" value="NagB/RpiA_transferase-like"/>
</dbReference>
<dbReference type="GO" id="GO:0003700">
    <property type="term" value="F:DNA-binding transcription factor activity"/>
    <property type="evidence" value="ECO:0007669"/>
    <property type="project" value="InterPro"/>
</dbReference>
<dbReference type="Pfam" id="PF04545">
    <property type="entry name" value="Sigma70_r4"/>
    <property type="match status" value="1"/>
</dbReference>
<protein>
    <recommendedName>
        <fullName evidence="2">Translation initiation factor eIF2B subunit delta</fullName>
    </recommendedName>
    <alternativeName>
        <fullName evidence="3">eIF2B GDP-GTP exchange factor subunit delta</fullName>
    </alternativeName>
</protein>